<dbReference type="EMBL" id="CM046398">
    <property type="protein sequence ID" value="KAI8530011.1"/>
    <property type="molecule type" value="Genomic_DNA"/>
</dbReference>
<dbReference type="Proteomes" id="UP001062846">
    <property type="component" value="Chromosome 11"/>
</dbReference>
<sequence length="67" mass="7184">MVLLGCGCIQAEENVSAVKPKAWSSWGADVAHAERNEESNQSASKDGWDSTNIGRNEGAQVQWGHGK</sequence>
<accession>A0ACC0LN96</accession>
<keyword evidence="2" id="KW-1185">Reference proteome</keyword>
<name>A0ACC0LN96_RHOML</name>
<evidence type="ECO:0000313" key="1">
    <source>
        <dbReference type="EMBL" id="KAI8530011.1"/>
    </source>
</evidence>
<comment type="caution">
    <text evidence="1">The sequence shown here is derived from an EMBL/GenBank/DDBJ whole genome shotgun (WGS) entry which is preliminary data.</text>
</comment>
<organism evidence="1 2">
    <name type="scientific">Rhododendron molle</name>
    <name type="common">Chinese azalea</name>
    <name type="synonym">Azalea mollis</name>
    <dbReference type="NCBI Taxonomy" id="49168"/>
    <lineage>
        <taxon>Eukaryota</taxon>
        <taxon>Viridiplantae</taxon>
        <taxon>Streptophyta</taxon>
        <taxon>Embryophyta</taxon>
        <taxon>Tracheophyta</taxon>
        <taxon>Spermatophyta</taxon>
        <taxon>Magnoliopsida</taxon>
        <taxon>eudicotyledons</taxon>
        <taxon>Gunneridae</taxon>
        <taxon>Pentapetalae</taxon>
        <taxon>asterids</taxon>
        <taxon>Ericales</taxon>
        <taxon>Ericaceae</taxon>
        <taxon>Ericoideae</taxon>
        <taxon>Rhodoreae</taxon>
        <taxon>Rhododendron</taxon>
    </lineage>
</organism>
<reference evidence="1" key="1">
    <citation type="submission" date="2022-02" db="EMBL/GenBank/DDBJ databases">
        <title>Plant Genome Project.</title>
        <authorList>
            <person name="Zhang R.-G."/>
        </authorList>
    </citation>
    <scope>NUCLEOTIDE SEQUENCE</scope>
    <source>
        <strain evidence="1">AT1</strain>
    </source>
</reference>
<gene>
    <name evidence="1" type="ORF">RHMOL_Rhmol11G0020700</name>
</gene>
<protein>
    <submittedName>
        <fullName evidence="1">Uncharacterized protein</fullName>
    </submittedName>
</protein>
<evidence type="ECO:0000313" key="2">
    <source>
        <dbReference type="Proteomes" id="UP001062846"/>
    </source>
</evidence>
<proteinExistence type="predicted"/>